<dbReference type="NCBIfam" id="TIGR02532">
    <property type="entry name" value="IV_pilin_GFxxxE"/>
    <property type="match status" value="1"/>
</dbReference>
<dbReference type="PATRIC" id="fig|1618381.3.peg.187"/>
<dbReference type="AlphaFoldDB" id="A0A0G1PMC5"/>
<proteinExistence type="predicted"/>
<evidence type="ECO:0000313" key="2">
    <source>
        <dbReference type="EMBL" id="KKU33901.1"/>
    </source>
</evidence>
<dbReference type="Pfam" id="PF07963">
    <property type="entry name" value="N_methyl"/>
    <property type="match status" value="1"/>
</dbReference>
<dbReference type="PROSITE" id="PS00409">
    <property type="entry name" value="PROKAR_NTER_METHYL"/>
    <property type="match status" value="1"/>
</dbReference>
<dbReference type="Proteomes" id="UP000034794">
    <property type="component" value="Unassembled WGS sequence"/>
</dbReference>
<accession>A0A0G1PMC5</accession>
<evidence type="ECO:0000256" key="1">
    <source>
        <dbReference type="SAM" id="Phobius"/>
    </source>
</evidence>
<protein>
    <submittedName>
        <fullName evidence="2">Uncharacterized protein</fullName>
    </submittedName>
</protein>
<sequence>MAKTKQNQKGFTLIELLVVMGILAVLLAAVLIAINPDRQFKQARDSQRRSDVLTILNAVQQNIADNKGTFSGAALGAVKTIAKSTPPAAGEIDICGAISPVYTSMLPSDPNSSNPNGVVDCTADYNTEYTISQTGGRITVAASAETAGVDPISVTR</sequence>
<keyword evidence="1" id="KW-0812">Transmembrane</keyword>
<dbReference type="Gene3D" id="3.30.700.10">
    <property type="entry name" value="Glycoprotein, Type 4 Pilin"/>
    <property type="match status" value="1"/>
</dbReference>
<reference evidence="2 3" key="1">
    <citation type="journal article" date="2015" name="Nature">
        <title>rRNA introns, odd ribosomes, and small enigmatic genomes across a large radiation of phyla.</title>
        <authorList>
            <person name="Brown C.T."/>
            <person name="Hug L.A."/>
            <person name="Thomas B.C."/>
            <person name="Sharon I."/>
            <person name="Castelle C.J."/>
            <person name="Singh A."/>
            <person name="Wilkins M.J."/>
            <person name="Williams K.H."/>
            <person name="Banfield J.F."/>
        </authorList>
    </citation>
    <scope>NUCLEOTIDE SEQUENCE [LARGE SCALE GENOMIC DNA]</scope>
</reference>
<organism evidence="2 3">
    <name type="scientific">Candidatus Collierbacteria bacterium GW2011_GWA2_46_26</name>
    <dbReference type="NCBI Taxonomy" id="1618381"/>
    <lineage>
        <taxon>Bacteria</taxon>
        <taxon>Candidatus Collieribacteriota</taxon>
    </lineage>
</organism>
<dbReference type="InterPro" id="IPR045584">
    <property type="entry name" value="Pilin-like"/>
</dbReference>
<name>A0A0G1PMC5_9BACT</name>
<keyword evidence="1" id="KW-1133">Transmembrane helix</keyword>
<dbReference type="InterPro" id="IPR012902">
    <property type="entry name" value="N_methyl_site"/>
</dbReference>
<feature type="transmembrane region" description="Helical" evidence="1">
    <location>
        <begin position="12"/>
        <end position="34"/>
    </location>
</feature>
<keyword evidence="1" id="KW-0472">Membrane</keyword>
<gene>
    <name evidence="2" type="ORF">UX47_C0001G0184</name>
</gene>
<dbReference type="SUPFAM" id="SSF54523">
    <property type="entry name" value="Pili subunits"/>
    <property type="match status" value="1"/>
</dbReference>
<comment type="caution">
    <text evidence="2">The sequence shown here is derived from an EMBL/GenBank/DDBJ whole genome shotgun (WGS) entry which is preliminary data.</text>
</comment>
<evidence type="ECO:0000313" key="3">
    <source>
        <dbReference type="Proteomes" id="UP000034794"/>
    </source>
</evidence>
<dbReference type="EMBL" id="LCMI01000001">
    <property type="protein sequence ID" value="KKU33901.1"/>
    <property type="molecule type" value="Genomic_DNA"/>
</dbReference>